<evidence type="ECO:0000259" key="1">
    <source>
        <dbReference type="Pfam" id="PF04991"/>
    </source>
</evidence>
<dbReference type="EMBL" id="JAPDPI010000002">
    <property type="protein sequence ID" value="MCW3804277.1"/>
    <property type="molecule type" value="Genomic_DNA"/>
</dbReference>
<dbReference type="Pfam" id="PF04991">
    <property type="entry name" value="LicD"/>
    <property type="match status" value="1"/>
</dbReference>
<comment type="caution">
    <text evidence="2">The sequence shown here is derived from an EMBL/GenBank/DDBJ whole genome shotgun (WGS) entry which is preliminary data.</text>
</comment>
<evidence type="ECO:0000313" key="3">
    <source>
        <dbReference type="Proteomes" id="UP001207408"/>
    </source>
</evidence>
<organism evidence="2 3">
    <name type="scientific">Plebeiibacterium marinum</name>
    <dbReference type="NCBI Taxonomy" id="2992111"/>
    <lineage>
        <taxon>Bacteria</taxon>
        <taxon>Pseudomonadati</taxon>
        <taxon>Bacteroidota</taxon>
        <taxon>Bacteroidia</taxon>
        <taxon>Marinilabiliales</taxon>
        <taxon>Marinilabiliaceae</taxon>
        <taxon>Plebeiibacterium</taxon>
    </lineage>
</organism>
<keyword evidence="3" id="KW-1185">Reference proteome</keyword>
<evidence type="ECO:0000313" key="2">
    <source>
        <dbReference type="EMBL" id="MCW3804277.1"/>
    </source>
</evidence>
<name>A0AAE3SI52_9BACT</name>
<proteinExistence type="predicted"/>
<accession>A0AAE3SI52</accession>
<dbReference type="GO" id="GO:0009100">
    <property type="term" value="P:glycoprotein metabolic process"/>
    <property type="evidence" value="ECO:0007669"/>
    <property type="project" value="UniProtKB-ARBA"/>
</dbReference>
<dbReference type="AlphaFoldDB" id="A0AAE3SI52"/>
<sequence length="198" mass="23288">MKLTGRKLVKARNLLFYITQLLDKNNIEYHLEGGTLLGLVRDGDLLPWDHDIDLSIDISHANKLKSLKAVFWIKGLKLSERKSKQSYKAIQEGQPRIFKVKPIAFSLWNLFDRKYDQKAMIGDIFVKVNDNKHTYWQAKEKILRVCKSHYKGHETIQYRGYKFKVPVNYKDYLTAKYGDWSIAVKEWDCKNDEKTICA</sequence>
<dbReference type="RefSeq" id="WP_301197502.1">
    <property type="nucleotide sequence ID" value="NZ_JAPDPI010000002.1"/>
</dbReference>
<protein>
    <submittedName>
        <fullName evidence="2">LicD family protein</fullName>
    </submittedName>
</protein>
<dbReference type="SUPFAM" id="SSF81301">
    <property type="entry name" value="Nucleotidyltransferase"/>
    <property type="match status" value="1"/>
</dbReference>
<feature type="domain" description="LicD/FKTN/FKRP nucleotidyltransferase" evidence="1">
    <location>
        <begin position="24"/>
        <end position="106"/>
    </location>
</feature>
<dbReference type="PANTHER" id="PTHR43404">
    <property type="entry name" value="LIPOPOLYSACCHARIDE CHOLINEPHOSPHOTRANSFERASE LICD"/>
    <property type="match status" value="1"/>
</dbReference>
<dbReference type="InterPro" id="IPR007074">
    <property type="entry name" value="LicD/FKTN/FKRP_NTP_transf"/>
</dbReference>
<reference evidence="2" key="1">
    <citation type="submission" date="2022-10" db="EMBL/GenBank/DDBJ databases">
        <authorList>
            <person name="Yu W.X."/>
        </authorList>
    </citation>
    <scope>NUCLEOTIDE SEQUENCE</scope>
    <source>
        <strain evidence="2">D04</strain>
    </source>
</reference>
<dbReference type="PANTHER" id="PTHR43404:SF1">
    <property type="entry name" value="MNN4P"/>
    <property type="match status" value="1"/>
</dbReference>
<gene>
    <name evidence="2" type="ORF">OM074_01500</name>
</gene>
<dbReference type="Proteomes" id="UP001207408">
    <property type="component" value="Unassembled WGS sequence"/>
</dbReference>
<dbReference type="InterPro" id="IPR052942">
    <property type="entry name" value="LPS_cholinephosphotransferase"/>
</dbReference>
<dbReference type="InterPro" id="IPR043519">
    <property type="entry name" value="NT_sf"/>
</dbReference>